<dbReference type="NCBIfam" id="TIGR02838">
    <property type="entry name" value="spore_V_AC"/>
    <property type="match status" value="1"/>
</dbReference>
<keyword evidence="1" id="KW-1133">Transmembrane helix</keyword>
<reference evidence="3" key="1">
    <citation type="submission" date="2015-08" db="EMBL/GenBank/DDBJ databases">
        <title>Genome sequence of the strict anaerobe Clostridium homopropionicum LuHBu1 (DSM 5847T).</title>
        <authorList>
            <person name="Poehlein A."/>
            <person name="Beck M."/>
            <person name="Schiel-Bengelsdorf B."/>
            <person name="Bengelsdorf F.R."/>
            <person name="Daniel R."/>
            <person name="Duerre P."/>
        </authorList>
    </citation>
    <scope>NUCLEOTIDE SEQUENCE [LARGE SCALE GENOMIC DNA]</scope>
    <source>
        <strain evidence="3">DSM 5847</strain>
    </source>
</reference>
<keyword evidence="3" id="KW-1185">Reference proteome</keyword>
<keyword evidence="1" id="KW-0812">Transmembrane</keyword>
<organism evidence="2 3">
    <name type="scientific">Clostridium homopropionicum DSM 5847</name>
    <dbReference type="NCBI Taxonomy" id="1121318"/>
    <lineage>
        <taxon>Bacteria</taxon>
        <taxon>Bacillati</taxon>
        <taxon>Bacillota</taxon>
        <taxon>Clostridia</taxon>
        <taxon>Eubacteriales</taxon>
        <taxon>Clostridiaceae</taxon>
        <taxon>Clostridium</taxon>
    </lineage>
</organism>
<comment type="caution">
    <text evidence="2">The sequence shown here is derived from an EMBL/GenBank/DDBJ whole genome shotgun (WGS) entry which is preliminary data.</text>
</comment>
<proteinExistence type="predicted"/>
<evidence type="ECO:0000313" key="3">
    <source>
        <dbReference type="Proteomes" id="UP000037043"/>
    </source>
</evidence>
<gene>
    <name evidence="2" type="ORF">CLHOM_06910</name>
</gene>
<feature type="transmembrane region" description="Helical" evidence="1">
    <location>
        <begin position="128"/>
        <end position="148"/>
    </location>
</feature>
<dbReference type="PANTHER" id="PTHR38450:SF1">
    <property type="entry name" value="STAGE V SPORULATION PROTEIN AC"/>
    <property type="match status" value="1"/>
</dbReference>
<keyword evidence="1" id="KW-0472">Membrane</keyword>
<evidence type="ECO:0000313" key="2">
    <source>
        <dbReference type="EMBL" id="KOA21103.1"/>
    </source>
</evidence>
<feature type="transmembrane region" description="Helical" evidence="1">
    <location>
        <begin position="62"/>
        <end position="81"/>
    </location>
</feature>
<dbReference type="InterPro" id="IPR014203">
    <property type="entry name" value="Spore_V_AC"/>
</dbReference>
<dbReference type="InterPro" id="IPR005562">
    <property type="entry name" value="SpoVA"/>
</dbReference>
<dbReference type="EMBL" id="LHUR01000011">
    <property type="protein sequence ID" value="KOA21103.1"/>
    <property type="molecule type" value="Genomic_DNA"/>
</dbReference>
<feature type="transmembrane region" description="Helical" evidence="1">
    <location>
        <begin position="88"/>
        <end position="108"/>
    </location>
</feature>
<dbReference type="PATRIC" id="fig|1121318.3.peg.693"/>
<accession>A0A0L6ZE71</accession>
<dbReference type="Proteomes" id="UP000037043">
    <property type="component" value="Unassembled WGS sequence"/>
</dbReference>
<feature type="transmembrane region" description="Helical" evidence="1">
    <location>
        <begin position="32"/>
        <end position="50"/>
    </location>
</feature>
<dbReference type="Pfam" id="PF03862">
    <property type="entry name" value="SpoVAC_SpoVAEB"/>
    <property type="match status" value="1"/>
</dbReference>
<dbReference type="AlphaFoldDB" id="A0A0L6ZE71"/>
<name>A0A0L6ZE71_9CLOT</name>
<protein>
    <submittedName>
        <fullName evidence="2">SpoVA protein</fullName>
    </submittedName>
</protein>
<dbReference type="PANTHER" id="PTHR38450">
    <property type="entry name" value="STAGE V SPORULATION PROTEIN AC-RELATED"/>
    <property type="match status" value="1"/>
</dbReference>
<evidence type="ECO:0000256" key="1">
    <source>
        <dbReference type="SAM" id="Phobius"/>
    </source>
</evidence>
<dbReference type="RefSeq" id="WP_052220281.1">
    <property type="nucleotide sequence ID" value="NZ_LHUR01000011.1"/>
</dbReference>
<dbReference type="STRING" id="36844.SAMN04488501_10429"/>
<sequence length="149" mass="15898">MKVKENQIKKKFQSLVQNEAPKSNLVTDCIKAFVVGGLICVIGQFFVNYYSSLGFSVEETSAYVSITMIFLGALLTGIGVYDVIGDFAGAGSVVPITGFANSIVAPAIEFKKEGYVLGVAAKMFTIAGPVLVYGIGSSIIVGIIYYFIR</sequence>